<dbReference type="RefSeq" id="WP_252619865.1">
    <property type="nucleotide sequence ID" value="NZ_CP099490.1"/>
</dbReference>
<dbReference type="SMART" id="SM00100">
    <property type="entry name" value="cNMP"/>
    <property type="match status" value="1"/>
</dbReference>
<organism evidence="9 10">
    <name type="scientific">Ornithinimicrobium cryptoxanthini</name>
    <dbReference type="NCBI Taxonomy" id="2934161"/>
    <lineage>
        <taxon>Bacteria</taxon>
        <taxon>Bacillati</taxon>
        <taxon>Actinomycetota</taxon>
        <taxon>Actinomycetes</taxon>
        <taxon>Micrococcales</taxon>
        <taxon>Ornithinimicrobiaceae</taxon>
        <taxon>Ornithinimicrobium</taxon>
    </lineage>
</organism>
<dbReference type="Pfam" id="PF07690">
    <property type="entry name" value="MFS_1"/>
    <property type="match status" value="1"/>
</dbReference>
<reference evidence="9" key="1">
    <citation type="submission" date="2022-06" db="EMBL/GenBank/DDBJ databases">
        <title>Ornithinimicrobium JY.X270.</title>
        <authorList>
            <person name="Huang Y."/>
        </authorList>
    </citation>
    <scope>NUCLEOTIDE SEQUENCE</scope>
    <source>
        <strain evidence="9">JY.X270</strain>
    </source>
</reference>
<keyword evidence="2" id="KW-1003">Cell membrane</keyword>
<evidence type="ECO:0000256" key="5">
    <source>
        <dbReference type="ARBA" id="ARBA00023136"/>
    </source>
</evidence>
<feature type="domain" description="Major facilitator superfamily (MFS) profile" evidence="8">
    <location>
        <begin position="1"/>
        <end position="425"/>
    </location>
</feature>
<keyword evidence="5 6" id="KW-0472">Membrane</keyword>
<feature type="domain" description="Cyclic nucleotide-binding" evidence="7">
    <location>
        <begin position="442"/>
        <end position="540"/>
    </location>
</feature>
<feature type="transmembrane region" description="Helical" evidence="6">
    <location>
        <begin position="67"/>
        <end position="85"/>
    </location>
</feature>
<feature type="transmembrane region" description="Helical" evidence="6">
    <location>
        <begin position="34"/>
        <end position="55"/>
    </location>
</feature>
<feature type="transmembrane region" description="Helical" evidence="6">
    <location>
        <begin position="336"/>
        <end position="355"/>
    </location>
</feature>
<sequence>MTTTTESSSRRGLALLKENAVTVWRNRDVRRLQLAFVGSEIGSWAYAMAIMVWAYDVGGAALVGTWAGVRSLLGAVGAPIGGAIADRWSRRAYMLAVDAICAVLVVFTAAAIVLDLGMWAVLIPATVSSIVGVTFRPAQAGLLPRLVENPRQLTSANATAEIIDSTAQWVGPAIAGILLGLVGIVPVVLLQAVGFLWSLLLVSRVASDRKATPEESEAGDQHEDTDDEESFLKESVGGFRAILADRDLTALTGLLAVNGVLAGVLMVLLVLVAAEMVGDPNAVGMLSAVLGIATFVGGFVILMVAGRVRLGRLMVIGVLGWCIPLIVLGLVPGLLIVVLALVVIGLCDPLINVGFGTIPPRLVPDRLLSRVFAAIESMFIGAAALGAFITPVLVSWLGLEQAVIVLGLVGVVVTLVCSVRVPHLDKRLGEPRGLELLSRSPLFAPLSPGVREQLAHKLEPTAAEAGDVILTKGGVSDLLYLIESGEVEVSDDGLVLATLQADDVIGEIGLIRDVPRTATVTALTDTSLLMLGRDDFLDVVAGDDAVSSVAADLVAMRLCR</sequence>
<dbReference type="InterPro" id="IPR011701">
    <property type="entry name" value="MFS"/>
</dbReference>
<feature type="transmembrane region" description="Helical" evidence="6">
    <location>
        <begin position="248"/>
        <end position="273"/>
    </location>
</feature>
<dbReference type="Pfam" id="PF00027">
    <property type="entry name" value="cNMP_binding"/>
    <property type="match status" value="1"/>
</dbReference>
<dbReference type="Gene3D" id="1.20.1250.20">
    <property type="entry name" value="MFS general substrate transporter like domains"/>
    <property type="match status" value="1"/>
</dbReference>
<keyword evidence="10" id="KW-1185">Reference proteome</keyword>
<feature type="transmembrane region" description="Helical" evidence="6">
    <location>
        <begin position="92"/>
        <end position="114"/>
    </location>
</feature>
<dbReference type="InterPro" id="IPR036259">
    <property type="entry name" value="MFS_trans_sf"/>
</dbReference>
<dbReference type="Gene3D" id="2.60.120.10">
    <property type="entry name" value="Jelly Rolls"/>
    <property type="match status" value="1"/>
</dbReference>
<dbReference type="PANTHER" id="PTHR23513">
    <property type="entry name" value="INTEGRAL MEMBRANE EFFLUX PROTEIN-RELATED"/>
    <property type="match status" value="1"/>
</dbReference>
<dbReference type="PRINTS" id="PR00103">
    <property type="entry name" value="CAMPKINASE"/>
</dbReference>
<dbReference type="PROSITE" id="PS00889">
    <property type="entry name" value="CNMP_BINDING_2"/>
    <property type="match status" value="1"/>
</dbReference>
<evidence type="ECO:0000256" key="3">
    <source>
        <dbReference type="ARBA" id="ARBA00022692"/>
    </source>
</evidence>
<feature type="transmembrane region" description="Helical" evidence="6">
    <location>
        <begin position="313"/>
        <end position="330"/>
    </location>
</feature>
<dbReference type="EMBL" id="CP099490">
    <property type="protein sequence ID" value="USQ75454.1"/>
    <property type="molecule type" value="Genomic_DNA"/>
</dbReference>
<keyword evidence="3 6" id="KW-0812">Transmembrane</keyword>
<name>A0ABY4YFR4_9MICO</name>
<protein>
    <submittedName>
        <fullName evidence="9">MFS transporter</fullName>
    </submittedName>
</protein>
<evidence type="ECO:0000259" key="7">
    <source>
        <dbReference type="PROSITE" id="PS50042"/>
    </source>
</evidence>
<keyword evidence="4 6" id="KW-1133">Transmembrane helix</keyword>
<evidence type="ECO:0000256" key="1">
    <source>
        <dbReference type="ARBA" id="ARBA00004651"/>
    </source>
</evidence>
<feature type="transmembrane region" description="Helical" evidence="6">
    <location>
        <begin position="285"/>
        <end position="306"/>
    </location>
</feature>
<accession>A0ABY4YFR4</accession>
<dbReference type="InterPro" id="IPR014710">
    <property type="entry name" value="RmlC-like_jellyroll"/>
</dbReference>
<gene>
    <name evidence="9" type="ORF">NF557_12615</name>
</gene>
<dbReference type="InterPro" id="IPR018488">
    <property type="entry name" value="cNMP-bd_CS"/>
</dbReference>
<evidence type="ECO:0000256" key="4">
    <source>
        <dbReference type="ARBA" id="ARBA00022989"/>
    </source>
</evidence>
<dbReference type="PROSITE" id="PS50850">
    <property type="entry name" value="MFS"/>
    <property type="match status" value="1"/>
</dbReference>
<dbReference type="CDD" id="cd06173">
    <property type="entry name" value="MFS_MefA_like"/>
    <property type="match status" value="1"/>
</dbReference>
<dbReference type="CDD" id="cd00038">
    <property type="entry name" value="CAP_ED"/>
    <property type="match status" value="1"/>
</dbReference>
<evidence type="ECO:0000256" key="6">
    <source>
        <dbReference type="SAM" id="Phobius"/>
    </source>
</evidence>
<dbReference type="InterPro" id="IPR020846">
    <property type="entry name" value="MFS_dom"/>
</dbReference>
<dbReference type="SUPFAM" id="SSF103473">
    <property type="entry name" value="MFS general substrate transporter"/>
    <property type="match status" value="1"/>
</dbReference>
<feature type="transmembrane region" description="Helical" evidence="6">
    <location>
        <begin position="367"/>
        <end position="389"/>
    </location>
</feature>
<dbReference type="SUPFAM" id="SSF51206">
    <property type="entry name" value="cAMP-binding domain-like"/>
    <property type="match status" value="1"/>
</dbReference>
<comment type="subcellular location">
    <subcellularLocation>
        <location evidence="1">Cell membrane</location>
        <topology evidence="1">Multi-pass membrane protein</topology>
    </subcellularLocation>
</comment>
<evidence type="ECO:0000256" key="2">
    <source>
        <dbReference type="ARBA" id="ARBA00022475"/>
    </source>
</evidence>
<evidence type="ECO:0000259" key="8">
    <source>
        <dbReference type="PROSITE" id="PS50850"/>
    </source>
</evidence>
<dbReference type="InterPro" id="IPR000595">
    <property type="entry name" value="cNMP-bd_dom"/>
</dbReference>
<proteinExistence type="predicted"/>
<evidence type="ECO:0000313" key="9">
    <source>
        <dbReference type="EMBL" id="USQ75454.1"/>
    </source>
</evidence>
<dbReference type="PANTHER" id="PTHR23513:SF18">
    <property type="entry name" value="INTEGRAL MEMBRANE PROTEIN"/>
    <property type="match status" value="1"/>
</dbReference>
<feature type="transmembrane region" description="Helical" evidence="6">
    <location>
        <begin position="401"/>
        <end position="422"/>
    </location>
</feature>
<evidence type="ECO:0000313" key="10">
    <source>
        <dbReference type="Proteomes" id="UP001056535"/>
    </source>
</evidence>
<dbReference type="PROSITE" id="PS50042">
    <property type="entry name" value="CNMP_BINDING_3"/>
    <property type="match status" value="1"/>
</dbReference>
<dbReference type="Proteomes" id="UP001056535">
    <property type="component" value="Chromosome"/>
</dbReference>
<feature type="transmembrane region" description="Helical" evidence="6">
    <location>
        <begin position="174"/>
        <end position="202"/>
    </location>
</feature>
<dbReference type="InterPro" id="IPR018490">
    <property type="entry name" value="cNMP-bd_dom_sf"/>
</dbReference>